<dbReference type="GO" id="GO:0022627">
    <property type="term" value="C:cytosolic small ribosomal subunit"/>
    <property type="evidence" value="ECO:0007669"/>
    <property type="project" value="TreeGrafter"/>
</dbReference>
<evidence type="ECO:0000256" key="4">
    <source>
        <dbReference type="ARBA" id="ARBA00041148"/>
    </source>
</evidence>
<dbReference type="SUPFAM" id="SSF69754">
    <property type="entry name" value="Ribosome binding protein Y (YfiA homologue)"/>
    <property type="match status" value="1"/>
</dbReference>
<evidence type="ECO:0000313" key="7">
    <source>
        <dbReference type="Proteomes" id="UP000183920"/>
    </source>
</evidence>
<dbReference type="EMBL" id="CVRY01000003">
    <property type="protein sequence ID" value="CRL62120.1"/>
    <property type="molecule type" value="Genomic_DNA"/>
</dbReference>
<evidence type="ECO:0000256" key="2">
    <source>
        <dbReference type="ARBA" id="ARBA00038434"/>
    </source>
</evidence>
<evidence type="ECO:0000256" key="5">
    <source>
        <dbReference type="ARBA" id="ARBA00041319"/>
    </source>
</evidence>
<dbReference type="RefSeq" id="WP_072063778.1">
    <property type="nucleotide sequence ID" value="NZ_CVRY01000003.1"/>
</dbReference>
<dbReference type="InterPro" id="IPR003489">
    <property type="entry name" value="RHF/RaiA"/>
</dbReference>
<dbReference type="FunFam" id="3.30.160.100:FF:000001">
    <property type="entry name" value="Ribosome hibernation promoting factor"/>
    <property type="match status" value="1"/>
</dbReference>
<reference evidence="7" key="1">
    <citation type="submission" date="2015-06" db="EMBL/GenBank/DDBJ databases">
        <authorList>
            <person name="Urmite Genomes"/>
        </authorList>
    </citation>
    <scope>NUCLEOTIDE SEQUENCE [LARGE SCALE GENOMIC DNA]</scope>
    <source>
        <strain evidence="7">CSUR P1867</strain>
    </source>
</reference>
<name>A0A0G4Q8H7_9GAMM</name>
<evidence type="ECO:0000256" key="3">
    <source>
        <dbReference type="ARBA" id="ARBA00038695"/>
    </source>
</evidence>
<dbReference type="PANTHER" id="PTHR33231">
    <property type="entry name" value="30S RIBOSOMAL PROTEIN"/>
    <property type="match status" value="1"/>
</dbReference>
<dbReference type="Proteomes" id="UP000183920">
    <property type="component" value="Unassembled WGS sequence"/>
</dbReference>
<dbReference type="GO" id="GO:0043024">
    <property type="term" value="F:ribosomal small subunit binding"/>
    <property type="evidence" value="ECO:0007669"/>
    <property type="project" value="TreeGrafter"/>
</dbReference>
<dbReference type="AlphaFoldDB" id="A0A0G4Q8H7"/>
<accession>A0A0G4Q8H7</accession>
<comment type="similarity">
    <text evidence="2">Belongs to the HPF/YfiA ribosome-associated protein family. Short HPF subfamily.</text>
</comment>
<evidence type="ECO:0000256" key="1">
    <source>
        <dbReference type="ARBA" id="ARBA00022845"/>
    </source>
</evidence>
<comment type="subunit">
    <text evidence="3">Associates exclusively with 100S ribosomes, which are dimers of 70S ribosomes.</text>
</comment>
<proteinExistence type="inferred from homology"/>
<dbReference type="NCBIfam" id="NF007780">
    <property type="entry name" value="PRK10470.1"/>
    <property type="match status" value="1"/>
</dbReference>
<dbReference type="NCBIfam" id="TIGR00741">
    <property type="entry name" value="yfiA"/>
    <property type="match status" value="1"/>
</dbReference>
<dbReference type="CDD" id="cd00552">
    <property type="entry name" value="RaiA"/>
    <property type="match status" value="1"/>
</dbReference>
<gene>
    <name evidence="6" type="primary">hpf</name>
    <name evidence="6" type="ORF">BN1804_01815</name>
</gene>
<evidence type="ECO:0000313" key="6">
    <source>
        <dbReference type="EMBL" id="CRL62120.1"/>
    </source>
</evidence>
<organism evidence="6 7">
    <name type="scientific">Proteus penneri</name>
    <dbReference type="NCBI Taxonomy" id="102862"/>
    <lineage>
        <taxon>Bacteria</taxon>
        <taxon>Pseudomonadati</taxon>
        <taxon>Pseudomonadota</taxon>
        <taxon>Gammaproteobacteria</taxon>
        <taxon>Enterobacterales</taxon>
        <taxon>Morganellaceae</taxon>
        <taxon>Proteus</taxon>
    </lineage>
</organism>
<dbReference type="InterPro" id="IPR036567">
    <property type="entry name" value="RHF-like"/>
</dbReference>
<dbReference type="GO" id="GO:0045900">
    <property type="term" value="P:negative regulation of translational elongation"/>
    <property type="evidence" value="ECO:0007669"/>
    <property type="project" value="TreeGrafter"/>
</dbReference>
<keyword evidence="1" id="KW-0810">Translation regulation</keyword>
<dbReference type="PANTHER" id="PTHR33231:SF1">
    <property type="entry name" value="30S RIBOSOMAL PROTEIN"/>
    <property type="match status" value="1"/>
</dbReference>
<dbReference type="Gene3D" id="3.30.160.100">
    <property type="entry name" value="Ribosome hibernation promotion factor-like"/>
    <property type="match status" value="1"/>
</dbReference>
<sequence>MELQITGHNIELTDALRDTVKAKSAKLPQFFDKINNVQVILKVEKVNKIAEATIQVNGGELHASAEAEDMYAAIDGLMDKLARRLTKHKDKLRQH</sequence>
<dbReference type="InterPro" id="IPR050574">
    <property type="entry name" value="HPF/YfiA_ribosome-assoc"/>
</dbReference>
<protein>
    <recommendedName>
        <fullName evidence="4">Ribosome hibernation promoting factor</fullName>
    </recommendedName>
    <alternativeName>
        <fullName evidence="5">Hibernation factor HPF</fullName>
    </alternativeName>
</protein>
<dbReference type="Pfam" id="PF02482">
    <property type="entry name" value="Ribosomal_S30AE"/>
    <property type="match status" value="1"/>
</dbReference>